<dbReference type="GO" id="GO:0007399">
    <property type="term" value="P:nervous system development"/>
    <property type="evidence" value="ECO:0007669"/>
    <property type="project" value="InterPro"/>
</dbReference>
<feature type="compositionally biased region" description="Low complexity" evidence="5">
    <location>
        <begin position="322"/>
        <end position="333"/>
    </location>
</feature>
<dbReference type="InterPro" id="IPR035979">
    <property type="entry name" value="RBD_domain_sf"/>
</dbReference>
<name>A0AAN5D8E7_9BILA</name>
<gene>
    <name evidence="7" type="ORF">PMAYCL1PPCAC_28496</name>
</gene>
<feature type="domain" description="RRM" evidence="6">
    <location>
        <begin position="57"/>
        <end position="133"/>
    </location>
</feature>
<sequence length="343" mass="37481">MNPETIEQPEPSPLQNGSEPVAEGKPQHIRPALDDLPATPSPVLPPPPTPPLIPTEKRLHVNNIPFKWREDDLIRLFGGYGTTKHVEVVMNERGSKGFGFVTFVDAAAADQAMSELDGRVLDGRTIKVNVATKLRKYWEPDRVKGRNHPRHTGRNTDQRSEQCSSELGLLLMQQKQQLAQQQLQQFLAAKQQSDLIATVLGLPTSNLGGLLAGGGQLPYSALAVMPSGIPPAMTIDSLALQQQLLNLQSFPLLQQQMLQQPPPPPVFPPTPQNGPYGQVPTVSTGYTIPQMFPADGVKPEMGTQMMNAAPFHVRLPNEMGGSSSSFRSPSIKSDVPSQRYNPY</sequence>
<comment type="caution">
    <text evidence="7">The sequence shown here is derived from an EMBL/GenBank/DDBJ whole genome shotgun (WGS) entry which is preliminary data.</text>
</comment>
<protein>
    <recommendedName>
        <fullName evidence="6">RRM domain-containing protein</fullName>
    </recommendedName>
</protein>
<dbReference type="AlphaFoldDB" id="A0AAN5D8E7"/>
<dbReference type="PANTHER" id="PTHR15597:SF49">
    <property type="entry name" value="RNA-BINDING PROTEIN ASD-1"/>
    <property type="match status" value="1"/>
</dbReference>
<dbReference type="Pfam" id="PF00076">
    <property type="entry name" value="RRM_1"/>
    <property type="match status" value="1"/>
</dbReference>
<evidence type="ECO:0000313" key="8">
    <source>
        <dbReference type="Proteomes" id="UP001328107"/>
    </source>
</evidence>
<dbReference type="GO" id="GO:0005634">
    <property type="term" value="C:nucleus"/>
    <property type="evidence" value="ECO:0007669"/>
    <property type="project" value="UniProtKB-SubCell"/>
</dbReference>
<feature type="region of interest" description="Disordered" evidence="5">
    <location>
        <begin position="1"/>
        <end position="56"/>
    </location>
</feature>
<evidence type="ECO:0000256" key="3">
    <source>
        <dbReference type="ARBA" id="ARBA00023242"/>
    </source>
</evidence>
<evidence type="ECO:0000259" key="6">
    <source>
        <dbReference type="PROSITE" id="PS50102"/>
    </source>
</evidence>
<dbReference type="Gene3D" id="3.30.70.330">
    <property type="match status" value="1"/>
</dbReference>
<feature type="region of interest" description="Disordered" evidence="5">
    <location>
        <begin position="316"/>
        <end position="343"/>
    </location>
</feature>
<evidence type="ECO:0000256" key="5">
    <source>
        <dbReference type="SAM" id="MobiDB-lite"/>
    </source>
</evidence>
<dbReference type="Proteomes" id="UP001328107">
    <property type="component" value="Unassembled WGS sequence"/>
</dbReference>
<dbReference type="InterPro" id="IPR000504">
    <property type="entry name" value="RRM_dom"/>
</dbReference>
<feature type="compositionally biased region" description="Pro residues" evidence="5">
    <location>
        <begin position="39"/>
        <end position="53"/>
    </location>
</feature>
<dbReference type="SMART" id="SM00361">
    <property type="entry name" value="RRM_1"/>
    <property type="match status" value="1"/>
</dbReference>
<feature type="region of interest" description="Disordered" evidence="5">
    <location>
        <begin position="141"/>
        <end position="160"/>
    </location>
</feature>
<organism evidence="7 8">
    <name type="scientific">Pristionchus mayeri</name>
    <dbReference type="NCBI Taxonomy" id="1317129"/>
    <lineage>
        <taxon>Eukaryota</taxon>
        <taxon>Metazoa</taxon>
        <taxon>Ecdysozoa</taxon>
        <taxon>Nematoda</taxon>
        <taxon>Chromadorea</taxon>
        <taxon>Rhabditida</taxon>
        <taxon>Rhabditina</taxon>
        <taxon>Diplogasteromorpha</taxon>
        <taxon>Diplogasteroidea</taxon>
        <taxon>Neodiplogasteridae</taxon>
        <taxon>Pristionchus</taxon>
    </lineage>
</organism>
<dbReference type="EMBL" id="BTRK01000006">
    <property type="protein sequence ID" value="GMR58301.1"/>
    <property type="molecule type" value="Genomic_DNA"/>
</dbReference>
<keyword evidence="2 4" id="KW-0694">RNA-binding</keyword>
<dbReference type="GO" id="GO:0003729">
    <property type="term" value="F:mRNA binding"/>
    <property type="evidence" value="ECO:0007669"/>
    <property type="project" value="TreeGrafter"/>
</dbReference>
<dbReference type="SMART" id="SM00360">
    <property type="entry name" value="RRM"/>
    <property type="match status" value="1"/>
</dbReference>
<dbReference type="InterPro" id="IPR047131">
    <property type="entry name" value="RBFOX1-like"/>
</dbReference>
<dbReference type="PROSITE" id="PS50102">
    <property type="entry name" value="RRM"/>
    <property type="match status" value="1"/>
</dbReference>
<dbReference type="GO" id="GO:0005737">
    <property type="term" value="C:cytoplasm"/>
    <property type="evidence" value="ECO:0007669"/>
    <property type="project" value="TreeGrafter"/>
</dbReference>
<evidence type="ECO:0000256" key="1">
    <source>
        <dbReference type="ARBA" id="ARBA00004123"/>
    </source>
</evidence>
<evidence type="ECO:0000256" key="4">
    <source>
        <dbReference type="PROSITE-ProRule" id="PRU00176"/>
    </source>
</evidence>
<dbReference type="PANTHER" id="PTHR15597">
    <property type="entry name" value="ATAXIN 2-BINDING PROTEIN 1-RELATED"/>
    <property type="match status" value="1"/>
</dbReference>
<keyword evidence="8" id="KW-1185">Reference proteome</keyword>
<evidence type="ECO:0000313" key="7">
    <source>
        <dbReference type="EMBL" id="GMR58301.1"/>
    </source>
</evidence>
<dbReference type="InterPro" id="IPR003954">
    <property type="entry name" value="RRM_euk-type"/>
</dbReference>
<reference evidence="8" key="1">
    <citation type="submission" date="2022-10" db="EMBL/GenBank/DDBJ databases">
        <title>Genome assembly of Pristionchus species.</title>
        <authorList>
            <person name="Yoshida K."/>
            <person name="Sommer R.J."/>
        </authorList>
    </citation>
    <scope>NUCLEOTIDE SEQUENCE [LARGE SCALE GENOMIC DNA]</scope>
    <source>
        <strain evidence="8">RS5460</strain>
    </source>
</reference>
<comment type="subcellular location">
    <subcellularLocation>
        <location evidence="1">Nucleus</location>
    </subcellularLocation>
</comment>
<dbReference type="InterPro" id="IPR012677">
    <property type="entry name" value="Nucleotide-bd_a/b_plait_sf"/>
</dbReference>
<dbReference type="GO" id="GO:0000381">
    <property type="term" value="P:regulation of alternative mRNA splicing, via spliceosome"/>
    <property type="evidence" value="ECO:0007669"/>
    <property type="project" value="InterPro"/>
</dbReference>
<proteinExistence type="predicted"/>
<dbReference type="SUPFAM" id="SSF54928">
    <property type="entry name" value="RNA-binding domain, RBD"/>
    <property type="match status" value="1"/>
</dbReference>
<evidence type="ECO:0000256" key="2">
    <source>
        <dbReference type="ARBA" id="ARBA00022884"/>
    </source>
</evidence>
<accession>A0AAN5D8E7</accession>
<keyword evidence="3" id="KW-0539">Nucleus</keyword>